<protein>
    <recommendedName>
        <fullName evidence="3">RRM domain-containing protein</fullName>
    </recommendedName>
</protein>
<dbReference type="AlphaFoldDB" id="X6M1Z8"/>
<dbReference type="Proteomes" id="UP000023152">
    <property type="component" value="Unassembled WGS sequence"/>
</dbReference>
<keyword evidence="2" id="KW-1133">Transmembrane helix</keyword>
<dbReference type="PANTHER" id="PTHR15241:SF304">
    <property type="entry name" value="RRM DOMAIN-CONTAINING PROTEIN"/>
    <property type="match status" value="1"/>
</dbReference>
<dbReference type="GO" id="GO:0003723">
    <property type="term" value="F:RNA binding"/>
    <property type="evidence" value="ECO:0007669"/>
    <property type="project" value="UniProtKB-UniRule"/>
</dbReference>
<dbReference type="SMART" id="SM00360">
    <property type="entry name" value="RRM"/>
    <property type="match status" value="2"/>
</dbReference>
<dbReference type="Pfam" id="PF00076">
    <property type="entry name" value="RRM_1"/>
    <property type="match status" value="2"/>
</dbReference>
<sequence>MDNRRTNNLETISNKTDIKDTVNTLRNSQGAEQQGIGSGVRNTPSATIKTNSANGQAEGGARTAILTTTININNNNTKDHTIIPTATNGSSLHKLSNGGHVITNDWNITKGDVNQSNITKRYNVNGVDIIEGMPTKDIIDIPRIRQSQQIDPHSEIFPDDTSLFIGDLSRHVSETNTLTKKKKEHMLEIFSQFGEVEHVDIKRDKVTKNNLGYGFVTFKVVVRSVLVGHKKIPIYLLRFFYFIFCQIFALFTFLKAPLEIVGNNSRFIYFGNDGQKQTHKKKKGFVKFKHRTHAEKAKATLDGKFLTIPGTNQQTERPIRIGWGDANTQRNCVHVQFDSTHVRASGAQVDLKESDFNEVFQQFGVVVKVSLPRFPDKKLKGYGFIHFEENDDGYMALF</sequence>
<accession>X6M1Z8</accession>
<feature type="transmembrane region" description="Helical" evidence="2">
    <location>
        <begin position="235"/>
        <end position="254"/>
    </location>
</feature>
<gene>
    <name evidence="4" type="ORF">RFI_29961</name>
</gene>
<evidence type="ECO:0000256" key="1">
    <source>
        <dbReference type="PROSITE-ProRule" id="PRU00176"/>
    </source>
</evidence>
<keyword evidence="1" id="KW-0694">RNA-binding</keyword>
<dbReference type="PANTHER" id="PTHR15241">
    <property type="entry name" value="TRANSFORMER-2-RELATED"/>
    <property type="match status" value="1"/>
</dbReference>
<name>X6M1Z8_RETFI</name>
<evidence type="ECO:0000313" key="4">
    <source>
        <dbReference type="EMBL" id="ETO07427.1"/>
    </source>
</evidence>
<feature type="domain" description="RRM" evidence="3">
    <location>
        <begin position="340"/>
        <end position="398"/>
    </location>
</feature>
<evidence type="ECO:0000256" key="2">
    <source>
        <dbReference type="SAM" id="Phobius"/>
    </source>
</evidence>
<evidence type="ECO:0000313" key="5">
    <source>
        <dbReference type="Proteomes" id="UP000023152"/>
    </source>
</evidence>
<dbReference type="InterPro" id="IPR012677">
    <property type="entry name" value="Nucleotide-bd_a/b_plait_sf"/>
</dbReference>
<dbReference type="EMBL" id="ASPP01026168">
    <property type="protein sequence ID" value="ETO07427.1"/>
    <property type="molecule type" value="Genomic_DNA"/>
</dbReference>
<dbReference type="InterPro" id="IPR000504">
    <property type="entry name" value="RRM_dom"/>
</dbReference>
<dbReference type="Gene3D" id="3.30.70.330">
    <property type="match status" value="2"/>
</dbReference>
<keyword evidence="2" id="KW-0812">Transmembrane</keyword>
<evidence type="ECO:0000259" key="3">
    <source>
        <dbReference type="PROSITE" id="PS50102"/>
    </source>
</evidence>
<reference evidence="4 5" key="1">
    <citation type="journal article" date="2013" name="Curr. Biol.">
        <title>The Genome of the Foraminiferan Reticulomyxa filosa.</title>
        <authorList>
            <person name="Glockner G."/>
            <person name="Hulsmann N."/>
            <person name="Schleicher M."/>
            <person name="Noegel A.A."/>
            <person name="Eichinger L."/>
            <person name="Gallinger C."/>
            <person name="Pawlowski J."/>
            <person name="Sierra R."/>
            <person name="Euteneuer U."/>
            <person name="Pillet L."/>
            <person name="Moustafa A."/>
            <person name="Platzer M."/>
            <person name="Groth M."/>
            <person name="Szafranski K."/>
            <person name="Schliwa M."/>
        </authorList>
    </citation>
    <scope>NUCLEOTIDE SEQUENCE [LARGE SCALE GENOMIC DNA]</scope>
</reference>
<feature type="domain" description="RRM" evidence="3">
    <location>
        <begin position="161"/>
        <end position="219"/>
    </location>
</feature>
<dbReference type="InterPro" id="IPR035979">
    <property type="entry name" value="RBD_domain_sf"/>
</dbReference>
<dbReference type="OrthoDB" id="439808at2759"/>
<keyword evidence="5" id="KW-1185">Reference proteome</keyword>
<proteinExistence type="predicted"/>
<comment type="caution">
    <text evidence="4">The sequence shown here is derived from an EMBL/GenBank/DDBJ whole genome shotgun (WGS) entry which is preliminary data.</text>
</comment>
<keyword evidence="2" id="KW-0472">Membrane</keyword>
<dbReference type="SUPFAM" id="SSF54928">
    <property type="entry name" value="RNA-binding domain, RBD"/>
    <property type="match status" value="2"/>
</dbReference>
<dbReference type="PROSITE" id="PS50102">
    <property type="entry name" value="RRM"/>
    <property type="match status" value="2"/>
</dbReference>
<organism evidence="4 5">
    <name type="scientific">Reticulomyxa filosa</name>
    <dbReference type="NCBI Taxonomy" id="46433"/>
    <lineage>
        <taxon>Eukaryota</taxon>
        <taxon>Sar</taxon>
        <taxon>Rhizaria</taxon>
        <taxon>Retaria</taxon>
        <taxon>Foraminifera</taxon>
        <taxon>Monothalamids</taxon>
        <taxon>Reticulomyxidae</taxon>
        <taxon>Reticulomyxa</taxon>
    </lineage>
</organism>